<proteinExistence type="predicted"/>
<dbReference type="Gene3D" id="3.90.1300.10">
    <property type="entry name" value="Amidase signature (AS) domain"/>
    <property type="match status" value="1"/>
</dbReference>
<dbReference type="GO" id="GO:0003824">
    <property type="term" value="F:catalytic activity"/>
    <property type="evidence" value="ECO:0007669"/>
    <property type="project" value="InterPro"/>
</dbReference>
<evidence type="ECO:0000313" key="3">
    <source>
        <dbReference type="EMBL" id="MCB4822073.1"/>
    </source>
</evidence>
<evidence type="ECO:0000256" key="1">
    <source>
        <dbReference type="SAM" id="MobiDB-lite"/>
    </source>
</evidence>
<dbReference type="NCBIfam" id="TIGR02715">
    <property type="entry name" value="amido_AtzE"/>
    <property type="match status" value="1"/>
</dbReference>
<dbReference type="Proteomes" id="UP001139311">
    <property type="component" value="Unassembled WGS sequence"/>
</dbReference>
<name>A0A9X1IEY8_9PROT</name>
<dbReference type="PANTHER" id="PTHR11895">
    <property type="entry name" value="TRANSAMIDASE"/>
    <property type="match status" value="1"/>
</dbReference>
<comment type="caution">
    <text evidence="3">The sequence shown here is derived from an EMBL/GenBank/DDBJ whole genome shotgun (WGS) entry which is preliminary data.</text>
</comment>
<evidence type="ECO:0000313" key="4">
    <source>
        <dbReference type="Proteomes" id="UP001139311"/>
    </source>
</evidence>
<dbReference type="EMBL" id="JAJAQI010000012">
    <property type="protein sequence ID" value="MCB4822073.1"/>
    <property type="molecule type" value="Genomic_DNA"/>
</dbReference>
<dbReference type="Pfam" id="PF01425">
    <property type="entry name" value="Amidase"/>
    <property type="match status" value="1"/>
</dbReference>
<dbReference type="InterPro" id="IPR014087">
    <property type="entry name" value="Carboxybiuret_hydro_AtzE"/>
</dbReference>
<dbReference type="InterPro" id="IPR023631">
    <property type="entry name" value="Amidase_dom"/>
</dbReference>
<reference evidence="3" key="1">
    <citation type="submission" date="2021-10" db="EMBL/GenBank/DDBJ databases">
        <title>Roseicella aerolatum sp. nov., isolated from aerosols of e-waste dismantling site.</title>
        <authorList>
            <person name="Qin T."/>
        </authorList>
    </citation>
    <scope>NUCLEOTIDE SEQUENCE</scope>
    <source>
        <strain evidence="3">GB24</strain>
    </source>
</reference>
<keyword evidence="4" id="KW-1185">Reference proteome</keyword>
<gene>
    <name evidence="3" type="ORF">LHA35_10045</name>
</gene>
<organism evidence="3 4">
    <name type="scientific">Roseicella aerolata</name>
    <dbReference type="NCBI Taxonomy" id="2883479"/>
    <lineage>
        <taxon>Bacteria</taxon>
        <taxon>Pseudomonadati</taxon>
        <taxon>Pseudomonadota</taxon>
        <taxon>Alphaproteobacteria</taxon>
        <taxon>Acetobacterales</taxon>
        <taxon>Roseomonadaceae</taxon>
        <taxon>Roseicella</taxon>
    </lineage>
</organism>
<protein>
    <submittedName>
        <fullName evidence="3">AtzE family amidohydrolase</fullName>
    </submittedName>
</protein>
<dbReference type="SUPFAM" id="SSF75304">
    <property type="entry name" value="Amidase signature (AS) enzymes"/>
    <property type="match status" value="1"/>
</dbReference>
<dbReference type="InterPro" id="IPR000120">
    <property type="entry name" value="Amidase"/>
</dbReference>
<dbReference type="NCBIfam" id="NF006631">
    <property type="entry name" value="PRK09201.1"/>
    <property type="match status" value="1"/>
</dbReference>
<feature type="domain" description="Amidase" evidence="2">
    <location>
        <begin position="40"/>
        <end position="481"/>
    </location>
</feature>
<dbReference type="PANTHER" id="PTHR11895:SF172">
    <property type="entry name" value="GLUTAMYL-TRNA(GLN) AMIDOTRANSFERASE"/>
    <property type="match status" value="1"/>
</dbReference>
<sequence length="507" mass="51636">MAEDRSGPGQAGRTPPGPDAGPALGLAARIRAGETTARAVTEAALARIAARNAEVNAFTTLLADRALASAAALDARIAAGQPVGPLAGVPFAAKNLFDLAGIPTVAGSRIRRAAPPATRDAWVVRRLEAAGAICLGALNMDEFAYGFTTENSHDGPVRNPHDMDHPVGRIAGGSSGGSAAAVAAGLVPLSLGTDTNGSIRVPASLCGIWGVKPSYGRLSRQGTFPFVHALDHVGPFARSVADLAAAYDALLGPDPEDPAQAPQPPEAVTPGLGAGIMPDSAIHALGAGASGDRAVGLRVAVLGGWFGRQQSDAARNAVAAVARALDAVETVEWDMAEACRASAFLITSAEGGALHLPDLRSRLEEFEPLIQDRLLAGALLPAAWINQAQRVRGLARDSMRALMAEWDILLAPATPVPATPIGQEALALDGVEVPLRPSMGLFTQPISGIGLPVVTAPVQAAEGALPIGVQLIGKPWTEAVLFRAAAVLERAGVCAAPVAPAFAEGAF</sequence>
<dbReference type="InterPro" id="IPR036928">
    <property type="entry name" value="AS_sf"/>
</dbReference>
<evidence type="ECO:0000259" key="2">
    <source>
        <dbReference type="Pfam" id="PF01425"/>
    </source>
</evidence>
<feature type="region of interest" description="Disordered" evidence="1">
    <location>
        <begin position="1"/>
        <end position="24"/>
    </location>
</feature>
<accession>A0A9X1IEY8</accession>
<dbReference type="AlphaFoldDB" id="A0A9X1IEY8"/>